<feature type="signal peptide" evidence="1">
    <location>
        <begin position="1"/>
        <end position="31"/>
    </location>
</feature>
<gene>
    <name evidence="2" type="ORF">DFQ05_1862</name>
</gene>
<sequence length="1808" mass="199805">MNKVKFSHRVIAVFLTVSFLSSIFPSNFAYASNGGPGSPEAAGFEPVDATDMVNLTNGNLSYVLPLMSVEDFPVTLSYHAGITTDMDASWAGLGWYINPGAINRSVTNTPDDWKSGVGINFTSFYQETTSYGVSVEVGFPGAVSVGVGMNWGGGQGLSGSVNATVGIGAGTGGMVQGGVSAGISTTGDATIGAGIGIDLGGNLSAGVGLSYSLKNQWNLSGGISSSIGESGAYVGASISTSGGFSIGGAGNNKAKGDKVGGNSGGVGMSSSSFSQGDASIDVQNTGVAVPLHFVGIPITLGFRKQKVKINIKKGYLNQEWGVLYSSDYSNISSEVPRITSVSNYNEHYTDYMVRTKSMDTYSSRLPQLEEEFISDYSKTIENINFTYMAYDDYNVSAQGLMGSMTPNVFQNSSIYGKGQVTKNEAGKPIHAFWHHGSSNTAVDKKIDRINGSTVGNYTKDDFHFYFNGQFTGTEKNSSAGFFTGLVDTATTFDALINEGVHIGTSTNNAYQGRAKSPNYVEVFTNNQIASGHATARGLITPSTIPNSDRSDISKFDPDGIGAYKITSPDGKTYHFSLPVYHYEQIHRSQINNQENSVFDIGNVNEKRQFTRYATHWLLTAITGSDYIDQPDPNLSNTLNTFNKEDYGYWVELEYGKWSDGFVWRSPYKDRTYNYNTNLKGDIEDKDKGGYSFGRKQLYYLDKINTKNRTALFIKDIREDNFGKALNFKFSNSNNGGLTNIGNTGNGSVPQSLNYTNPSLYVKESGISYKREYSLKLSKIILVDSDFGKSLSKDSNSTTTNNLASTLGNFNNTYIPNDYCTPGWESPYFTQEYGSNYGYYIHNEAQILDSRDVSSSFIQNNALKVVEFNHSYDLAKNSPSSSEVVTSNNSLNGRLTLDSVMFKGKGGTEYMPATAFEYYMEDMQNIQLPSLAGGMYPNKTQIKDFVEAKAALVDSWGFIQDNPNYQSNENEIKAWSLKEITMPTGAKIEINYEEDDYWMEAFSRRFWQDGLEANFTQENGIKYVYFRQQQGTSSDVIDFTNYFNLNSDVFLDIQYHRNPSTGSHGRRIADFAGSFDLVSVSNSEIKIQLPTEQNNHDRTGDFCGSYPWSYTAYYCCSSNLDVNEVGYIAPMGGSPCDPPGNGSTHFRFKLLANKIPESETGGGLRVSEVRTISDAKTYKIKYDYSHPTENRSSGITSYAPVDGLKFVPYETEVPGPGVMYEYVTMTQTSNDDEYYSKTRYRHHVLKPVFNIFNPEIEMEALDANATGEDKIFWANVTEDYAGMNGNNSKNIEAKKVDIHINTALLGQLKSIENLNSYDHVMMRTENEYINGNNLISGPNSEPNKGYTKETFNSMKTIFQTNNEGTVVENVKRLLSISSRTEYNNMLKKTNTYALGSVTSVEYDDVDGWLGSYKKSITTLPNGLVTKSYKIPAYEKYPNMQSRIINHNNKNMLTQEAMTINEYAGGTLSASLTTWNDQWEYTDATGNTNIESGVWRKHKSFVWKDDINPTTGVYSTSLNSTNDYFNWGIGAPTSNKWQNISEITKYTHWSSPIETRDINNNFASSKMADNFSKVEASGNARLSELYFSGAEYQASGNFLTDNVQGAQYRHLGNAHTGDYSLSITSPGAQFFKVQGDVGSDHGDISKTFRPGKYKISIWADVNTKSHSELKLMFNGNEITSTEVVRAGDWILMNYYIDLSSNSTVDLYFTTANTNAQSLFYDDFRMHPIHSSMNSYIYNQSTDELISILDANNLATLYCYDSGGRLCSTYTEVVDTVSGNGSFNSGGFKVVSQNKYNYKNSVTSANCSCTF</sequence>
<protein>
    <recommendedName>
        <fullName evidence="4">YD repeat-containing protein</fullName>
    </recommendedName>
</protein>
<dbReference type="RefSeq" id="WP_158281904.1">
    <property type="nucleotide sequence ID" value="NZ_SMGI01000002.1"/>
</dbReference>
<keyword evidence="1" id="KW-0732">Signal</keyword>
<accession>A0A4R1KU56</accession>
<proteinExistence type="predicted"/>
<name>A0A4R1KU56_9FLAO</name>
<evidence type="ECO:0000256" key="1">
    <source>
        <dbReference type="SAM" id="SignalP"/>
    </source>
</evidence>
<keyword evidence="3" id="KW-1185">Reference proteome</keyword>
<evidence type="ECO:0000313" key="3">
    <source>
        <dbReference type="Proteomes" id="UP000295714"/>
    </source>
</evidence>
<feature type="chain" id="PRO_5020451461" description="YD repeat-containing protein" evidence="1">
    <location>
        <begin position="32"/>
        <end position="1808"/>
    </location>
</feature>
<evidence type="ECO:0008006" key="4">
    <source>
        <dbReference type="Google" id="ProtNLM"/>
    </source>
</evidence>
<reference evidence="2 3" key="1">
    <citation type="journal article" date="2015" name="Stand. Genomic Sci.">
        <title>Genomic Encyclopedia of Bacterial and Archaeal Type Strains, Phase III: the genomes of soil and plant-associated and newly described type strains.</title>
        <authorList>
            <person name="Whitman W.B."/>
            <person name="Woyke T."/>
            <person name="Klenk H.P."/>
            <person name="Zhou Y."/>
            <person name="Lilburn T.G."/>
            <person name="Beck B.J."/>
            <person name="De Vos P."/>
            <person name="Vandamme P."/>
            <person name="Eisen J.A."/>
            <person name="Garrity G."/>
            <person name="Hugenholtz P."/>
            <person name="Kyrpides N.C."/>
        </authorList>
    </citation>
    <scope>NUCLEOTIDE SEQUENCE [LARGE SCALE GENOMIC DNA]</scope>
    <source>
        <strain evidence="2 3">CECT 8445</strain>
    </source>
</reference>
<comment type="caution">
    <text evidence="2">The sequence shown here is derived from an EMBL/GenBank/DDBJ whole genome shotgun (WGS) entry which is preliminary data.</text>
</comment>
<evidence type="ECO:0000313" key="2">
    <source>
        <dbReference type="EMBL" id="TCK68077.1"/>
    </source>
</evidence>
<organism evidence="2 3">
    <name type="scientific">Winogradskyella wandonensis</name>
    <dbReference type="NCBI Taxonomy" id="1442586"/>
    <lineage>
        <taxon>Bacteria</taxon>
        <taxon>Pseudomonadati</taxon>
        <taxon>Bacteroidota</taxon>
        <taxon>Flavobacteriia</taxon>
        <taxon>Flavobacteriales</taxon>
        <taxon>Flavobacteriaceae</taxon>
        <taxon>Winogradskyella</taxon>
    </lineage>
</organism>
<dbReference type="Proteomes" id="UP000295714">
    <property type="component" value="Unassembled WGS sequence"/>
</dbReference>
<dbReference type="EMBL" id="SMGI01000002">
    <property type="protein sequence ID" value="TCK68077.1"/>
    <property type="molecule type" value="Genomic_DNA"/>
</dbReference>
<dbReference type="OrthoDB" id="9814627at2"/>